<protein>
    <submittedName>
        <fullName evidence="2">Uncharacterized protein</fullName>
    </submittedName>
</protein>
<keyword evidence="1" id="KW-1133">Transmembrane helix</keyword>
<dbReference type="Proteomes" id="UP001165269">
    <property type="component" value="Unassembled WGS sequence"/>
</dbReference>
<accession>A0ABS9Y9D8</accession>
<gene>
    <name evidence="2" type="ORF">MQP27_22330</name>
</gene>
<evidence type="ECO:0000313" key="2">
    <source>
        <dbReference type="EMBL" id="MCI3273833.1"/>
    </source>
</evidence>
<organism evidence="2 3">
    <name type="scientific">Streptomyces cylindrosporus</name>
    <dbReference type="NCBI Taxonomy" id="2927583"/>
    <lineage>
        <taxon>Bacteria</taxon>
        <taxon>Bacillati</taxon>
        <taxon>Actinomycetota</taxon>
        <taxon>Actinomycetes</taxon>
        <taxon>Kitasatosporales</taxon>
        <taxon>Streptomycetaceae</taxon>
        <taxon>Streptomyces</taxon>
    </lineage>
</organism>
<keyword evidence="3" id="KW-1185">Reference proteome</keyword>
<evidence type="ECO:0000313" key="3">
    <source>
        <dbReference type="Proteomes" id="UP001165269"/>
    </source>
</evidence>
<proteinExistence type="predicted"/>
<feature type="transmembrane region" description="Helical" evidence="1">
    <location>
        <begin position="21"/>
        <end position="43"/>
    </location>
</feature>
<sequence>MHTDETGGTVVMRRTNRLMTTGCLTILIALIVVFAVPVSWLWYRTWHDERVNSEREETARASLLDRARDTASTTAHALDTSGTTDPDALTEVIWRHTEAPVITYDATRHEFTATTTKFAQYDGKAILGAGPVRVTRCLVFTYTHPSGQAWTSHLTERDDDTCRPGDEINDLARLARTRIANLPDADLTRTGVQKALSPNGRLFYDITSVTREGAAVTVLVLVSNSETTVDQCYRFVRHTGSYGQDSVTAAPVAAAHCAH</sequence>
<reference evidence="2" key="1">
    <citation type="submission" date="2022-03" db="EMBL/GenBank/DDBJ databases">
        <title>Streptomyces 7R015 and 7R016 isolated from Barleria lupulina in Thailand.</title>
        <authorList>
            <person name="Kanchanasin P."/>
            <person name="Phongsopitanun W."/>
            <person name="Tanasupawat S."/>
        </authorList>
    </citation>
    <scope>NUCLEOTIDE SEQUENCE</scope>
    <source>
        <strain evidence="2">7R015</strain>
    </source>
</reference>
<dbReference type="EMBL" id="JALDAY010000006">
    <property type="protein sequence ID" value="MCI3273833.1"/>
    <property type="molecule type" value="Genomic_DNA"/>
</dbReference>
<name>A0ABS9Y9D8_9ACTN</name>
<evidence type="ECO:0000256" key="1">
    <source>
        <dbReference type="SAM" id="Phobius"/>
    </source>
</evidence>
<dbReference type="RefSeq" id="WP_242767070.1">
    <property type="nucleotide sequence ID" value="NZ_JALDAY010000006.1"/>
</dbReference>
<comment type="caution">
    <text evidence="2">The sequence shown here is derived from an EMBL/GenBank/DDBJ whole genome shotgun (WGS) entry which is preliminary data.</text>
</comment>
<keyword evidence="1" id="KW-0472">Membrane</keyword>
<keyword evidence="1" id="KW-0812">Transmembrane</keyword>